<gene>
    <name evidence="5" type="ORF">SFMTTN_2658</name>
</gene>
<dbReference type="CDD" id="cd03354">
    <property type="entry name" value="LbH_SAT"/>
    <property type="match status" value="1"/>
</dbReference>
<keyword evidence="2 5" id="KW-0808">Transferase</keyword>
<evidence type="ECO:0000313" key="6">
    <source>
        <dbReference type="Proteomes" id="UP000286806"/>
    </source>
</evidence>
<evidence type="ECO:0000313" key="5">
    <source>
        <dbReference type="EMBL" id="GBL46833.1"/>
    </source>
</evidence>
<evidence type="ECO:0000256" key="1">
    <source>
        <dbReference type="ARBA" id="ARBA00007274"/>
    </source>
</evidence>
<keyword evidence="6" id="KW-1185">Reference proteome</keyword>
<dbReference type="AlphaFoldDB" id="A0A401JGW7"/>
<dbReference type="SUPFAM" id="SSF51161">
    <property type="entry name" value="Trimeric LpxA-like enzymes"/>
    <property type="match status" value="1"/>
</dbReference>
<dbReference type="GO" id="GO:0016746">
    <property type="term" value="F:acyltransferase activity"/>
    <property type="evidence" value="ECO:0007669"/>
    <property type="project" value="UniProtKB-KW"/>
</dbReference>
<dbReference type="Pfam" id="PF00132">
    <property type="entry name" value="Hexapep"/>
    <property type="match status" value="1"/>
</dbReference>
<comment type="similarity">
    <text evidence="1">Belongs to the transferase hexapeptide repeat family.</text>
</comment>
<keyword evidence="3" id="KW-0012">Acyltransferase</keyword>
<dbReference type="InterPro" id="IPR011004">
    <property type="entry name" value="Trimer_LpxA-like_sf"/>
</dbReference>
<evidence type="ECO:0000256" key="3">
    <source>
        <dbReference type="ARBA" id="ARBA00023315"/>
    </source>
</evidence>
<dbReference type="InterPro" id="IPR001451">
    <property type="entry name" value="Hexapep"/>
</dbReference>
<dbReference type="EMBL" id="BGOW01000027">
    <property type="protein sequence ID" value="GBL46833.1"/>
    <property type="molecule type" value="Genomic_DNA"/>
</dbReference>
<evidence type="ECO:0000256" key="4">
    <source>
        <dbReference type="SAM" id="MobiDB-lite"/>
    </source>
</evidence>
<feature type="region of interest" description="Disordered" evidence="4">
    <location>
        <begin position="200"/>
        <end position="228"/>
    </location>
</feature>
<protein>
    <submittedName>
        <fullName evidence="5">Serine acetyltransferase</fullName>
    </submittedName>
</protein>
<accession>A0A401JGW7</accession>
<dbReference type="InterPro" id="IPR045304">
    <property type="entry name" value="LbH_SAT"/>
</dbReference>
<dbReference type="Gene3D" id="2.160.10.10">
    <property type="entry name" value="Hexapeptide repeat proteins"/>
    <property type="match status" value="1"/>
</dbReference>
<evidence type="ECO:0000256" key="2">
    <source>
        <dbReference type="ARBA" id="ARBA00022679"/>
    </source>
</evidence>
<dbReference type="Proteomes" id="UP000286806">
    <property type="component" value="Unassembled WGS sequence"/>
</dbReference>
<proteinExistence type="inferred from homology"/>
<organism evidence="5 6">
    <name type="scientific">Sulfuriferula multivorans</name>
    <dbReference type="NCBI Taxonomy" id="1559896"/>
    <lineage>
        <taxon>Bacteria</taxon>
        <taxon>Pseudomonadati</taxon>
        <taxon>Pseudomonadota</taxon>
        <taxon>Betaproteobacteria</taxon>
        <taxon>Nitrosomonadales</taxon>
        <taxon>Sulfuricellaceae</taxon>
        <taxon>Sulfuriferula</taxon>
    </lineage>
</organism>
<comment type="caution">
    <text evidence="5">The sequence shown here is derived from an EMBL/GenBank/DDBJ whole genome shotgun (WGS) entry which is preliminary data.</text>
</comment>
<sequence length="228" mass="24378">MSSSDRAVAMQSESVGAGAALRADWAQYYRLCEGSRVRRLFDCMRAPGIHAVTVLRFGQWAAKQVMPLRWLLTPIYMVLNELIKILWGIDIPRSARIGPGFYIGHFSGIFVSAHAVIGRNCFISQGVTIGVGGSGDKRGVPVLGDNVYLGAGCKLFGRITVGDGVKVGANAVVHCSLAEGAKVAAPGFIYLSGTAPLDNTAPQNKDTHDSAAKSNHTEMPILIRKHSK</sequence>
<name>A0A401JGW7_9PROT</name>
<dbReference type="PANTHER" id="PTHR42811">
    <property type="entry name" value="SERINE ACETYLTRANSFERASE"/>
    <property type="match status" value="1"/>
</dbReference>
<dbReference type="RefSeq" id="WP_189836406.1">
    <property type="nucleotide sequence ID" value="NZ_BGOW01000027.1"/>
</dbReference>
<reference evidence="5 6" key="1">
    <citation type="journal article" date="2019" name="Front. Microbiol.">
        <title>Genomes of Neutrophilic Sulfur-Oxidizing Chemolithoautotrophs Representing 9 Proteobacterial Species From 8 Genera.</title>
        <authorList>
            <person name="Watanabe T."/>
            <person name="Kojima H."/>
            <person name="Umezawa K."/>
            <person name="Hori C."/>
            <person name="Takasuka T.E."/>
            <person name="Kato Y."/>
            <person name="Fukui M."/>
        </authorList>
    </citation>
    <scope>NUCLEOTIDE SEQUENCE [LARGE SCALE GENOMIC DNA]</scope>
    <source>
        <strain evidence="5 6">TTN</strain>
    </source>
</reference>